<proteinExistence type="predicted"/>
<organism evidence="1 2">
    <name type="scientific">Chitinophaga agrisoli</name>
    <dbReference type="NCBI Taxonomy" id="2607653"/>
    <lineage>
        <taxon>Bacteria</taxon>
        <taxon>Pseudomonadati</taxon>
        <taxon>Bacteroidota</taxon>
        <taxon>Chitinophagia</taxon>
        <taxon>Chitinophagales</taxon>
        <taxon>Chitinophagaceae</taxon>
        <taxon>Chitinophaga</taxon>
    </lineage>
</organism>
<evidence type="ECO:0000313" key="2">
    <source>
        <dbReference type="Proteomes" id="UP000324611"/>
    </source>
</evidence>
<comment type="caution">
    <text evidence="1">The sequence shown here is derived from an EMBL/GenBank/DDBJ whole genome shotgun (WGS) entry which is preliminary data.</text>
</comment>
<dbReference type="Pfam" id="PF04134">
    <property type="entry name" value="DCC1-like"/>
    <property type="match status" value="1"/>
</dbReference>
<gene>
    <name evidence="1" type="ORF">F0L74_10845</name>
</gene>
<keyword evidence="2" id="KW-1185">Reference proteome</keyword>
<dbReference type="PANTHER" id="PTHR33639">
    <property type="entry name" value="THIOL-DISULFIDE OXIDOREDUCTASE DCC"/>
    <property type="match status" value="1"/>
</dbReference>
<dbReference type="InterPro" id="IPR007263">
    <property type="entry name" value="DCC1-like"/>
</dbReference>
<dbReference type="Proteomes" id="UP000324611">
    <property type="component" value="Unassembled WGS sequence"/>
</dbReference>
<dbReference type="PANTHER" id="PTHR33639:SF2">
    <property type="entry name" value="DUF393 DOMAIN-CONTAINING PROTEIN"/>
    <property type="match status" value="1"/>
</dbReference>
<dbReference type="InterPro" id="IPR052927">
    <property type="entry name" value="DCC_oxidoreductase"/>
</dbReference>
<dbReference type="GO" id="GO:0015035">
    <property type="term" value="F:protein-disulfide reductase activity"/>
    <property type="evidence" value="ECO:0007669"/>
    <property type="project" value="InterPro"/>
</dbReference>
<evidence type="ECO:0000313" key="1">
    <source>
        <dbReference type="EMBL" id="KAA2243010.1"/>
    </source>
</evidence>
<dbReference type="AlphaFoldDB" id="A0A5B2VWI8"/>
<protein>
    <submittedName>
        <fullName evidence="1">DUF393 domain-containing protein</fullName>
    </submittedName>
</protein>
<name>A0A5B2VWI8_9BACT</name>
<dbReference type="EMBL" id="VUOC01000002">
    <property type="protein sequence ID" value="KAA2243010.1"/>
    <property type="molecule type" value="Genomic_DNA"/>
</dbReference>
<accession>A0A5B2VWI8</accession>
<reference evidence="1 2" key="2">
    <citation type="submission" date="2019-09" db="EMBL/GenBank/DDBJ databases">
        <authorList>
            <person name="Jin C."/>
        </authorList>
    </citation>
    <scope>NUCLEOTIDE SEQUENCE [LARGE SCALE GENOMIC DNA]</scope>
    <source>
        <strain evidence="1 2">BN140078</strain>
    </source>
</reference>
<reference evidence="1 2" key="1">
    <citation type="submission" date="2019-09" db="EMBL/GenBank/DDBJ databases">
        <title>Chitinophaga ginsengihumi sp. nov., isolated from soil of ginseng rhizosphere.</title>
        <authorList>
            <person name="Lee J."/>
        </authorList>
    </citation>
    <scope>NUCLEOTIDE SEQUENCE [LARGE SCALE GENOMIC DNA]</scope>
    <source>
        <strain evidence="1 2">BN140078</strain>
    </source>
</reference>
<sequence length="151" mass="17030">MLLTVPTAEYPLHLNTTIMRNNIILYDGSCAFCNAFIRRIIHLDLVHFQLCDQQSRQFRPLAMAYSLPQAGGPGPGTIYLLQDGKVYTKTAAIGRILEGCRQPYSFLGWLLTIIPSAISNPVYDWIARRRHKLMTTHACPVPTAAMKERVI</sequence>